<feature type="transmembrane region" description="Helical" evidence="9">
    <location>
        <begin position="138"/>
        <end position="157"/>
    </location>
</feature>
<reference evidence="10 11" key="1">
    <citation type="journal article" date="2015" name="Genome Announc.">
        <title>Expanding the biotechnology potential of lactobacilli through comparative genomics of 213 strains and associated genera.</title>
        <authorList>
            <person name="Sun Z."/>
            <person name="Harris H.M."/>
            <person name="McCann A."/>
            <person name="Guo C."/>
            <person name="Argimon S."/>
            <person name="Zhang W."/>
            <person name="Yang X."/>
            <person name="Jeffery I.B."/>
            <person name="Cooney J.C."/>
            <person name="Kagawa T.F."/>
            <person name="Liu W."/>
            <person name="Song Y."/>
            <person name="Salvetti E."/>
            <person name="Wrobel A."/>
            <person name="Rasinkangas P."/>
            <person name="Parkhill J."/>
            <person name="Rea M.C."/>
            <person name="O'Sullivan O."/>
            <person name="Ritari J."/>
            <person name="Douillard F.P."/>
            <person name="Paul Ross R."/>
            <person name="Yang R."/>
            <person name="Briner A.E."/>
            <person name="Felis G.E."/>
            <person name="de Vos W.M."/>
            <person name="Barrangou R."/>
            <person name="Klaenhammer T.R."/>
            <person name="Caufield P.W."/>
            <person name="Cui Y."/>
            <person name="Zhang H."/>
            <person name="O'Toole P.W."/>
        </authorList>
    </citation>
    <scope>NUCLEOTIDE SEQUENCE [LARGE SCALE GENOMIC DNA]</scope>
    <source>
        <strain evidence="10 11">DSM 21376</strain>
    </source>
</reference>
<keyword evidence="8 9" id="KW-0472">Membrane</keyword>
<dbReference type="NCBIfam" id="NF007289">
    <property type="entry name" value="PRK09757.1"/>
    <property type="match status" value="1"/>
</dbReference>
<keyword evidence="4" id="KW-0762">Sugar transport</keyword>
<keyword evidence="2" id="KW-0813">Transport</keyword>
<dbReference type="InterPro" id="IPR004700">
    <property type="entry name" value="PTS_IIC_man"/>
</dbReference>
<dbReference type="GO" id="GO:0005886">
    <property type="term" value="C:plasma membrane"/>
    <property type="evidence" value="ECO:0007669"/>
    <property type="project" value="UniProtKB-SubCell"/>
</dbReference>
<dbReference type="EMBL" id="AYZF01000008">
    <property type="protein sequence ID" value="KRN07034.1"/>
    <property type="molecule type" value="Genomic_DNA"/>
</dbReference>
<name>A0A023CY52_9LACO</name>
<comment type="caution">
    <text evidence="10">The sequence shown here is derived from an EMBL/GenBank/DDBJ whole genome shotgun (WGS) entry which is preliminary data.</text>
</comment>
<evidence type="ECO:0000256" key="4">
    <source>
        <dbReference type="ARBA" id="ARBA00022597"/>
    </source>
</evidence>
<dbReference type="OrthoDB" id="1649937at2"/>
<keyword evidence="11" id="KW-1185">Reference proteome</keyword>
<keyword evidence="5" id="KW-0598">Phosphotransferase system</keyword>
<accession>A0A023CY52</accession>
<dbReference type="PATRIC" id="fig|1423806.3.peg.613"/>
<dbReference type="STRING" id="1423806.FD15_GL000602"/>
<evidence type="ECO:0000256" key="3">
    <source>
        <dbReference type="ARBA" id="ARBA00022475"/>
    </source>
</evidence>
<dbReference type="PANTHER" id="PTHR32502">
    <property type="entry name" value="N-ACETYLGALACTOSAMINE PERMEASE II COMPONENT-RELATED"/>
    <property type="match status" value="1"/>
</dbReference>
<evidence type="ECO:0000256" key="1">
    <source>
        <dbReference type="ARBA" id="ARBA00004651"/>
    </source>
</evidence>
<evidence type="ECO:0000256" key="6">
    <source>
        <dbReference type="ARBA" id="ARBA00022692"/>
    </source>
</evidence>
<evidence type="ECO:0000256" key="5">
    <source>
        <dbReference type="ARBA" id="ARBA00022683"/>
    </source>
</evidence>
<dbReference type="eggNOG" id="COG3715">
    <property type="taxonomic scope" value="Bacteria"/>
</dbReference>
<feature type="transmembrane region" description="Helical" evidence="9">
    <location>
        <begin position="177"/>
        <end position="197"/>
    </location>
</feature>
<dbReference type="Pfam" id="PF03609">
    <property type="entry name" value="EII-Sor"/>
    <property type="match status" value="1"/>
</dbReference>
<dbReference type="RefSeq" id="WP_034988576.1">
    <property type="nucleotide sequence ID" value="NZ_AYZF01000008.1"/>
</dbReference>
<dbReference type="InterPro" id="IPR050303">
    <property type="entry name" value="GatZ_KbaZ_carbometab"/>
</dbReference>
<evidence type="ECO:0000256" key="7">
    <source>
        <dbReference type="ARBA" id="ARBA00022989"/>
    </source>
</evidence>
<evidence type="ECO:0000313" key="11">
    <source>
        <dbReference type="Proteomes" id="UP000050961"/>
    </source>
</evidence>
<dbReference type="GO" id="GO:0009401">
    <property type="term" value="P:phosphoenolpyruvate-dependent sugar phosphotransferase system"/>
    <property type="evidence" value="ECO:0007669"/>
    <property type="project" value="UniProtKB-KW"/>
</dbReference>
<feature type="transmembrane region" description="Helical" evidence="9">
    <location>
        <begin position="95"/>
        <end position="117"/>
    </location>
</feature>
<protein>
    <submittedName>
        <fullName evidence="10">N-acetylgalactosamine PTS, EIIC</fullName>
    </submittedName>
</protein>
<keyword evidence="3" id="KW-1003">Cell membrane</keyword>
<proteinExistence type="predicted"/>
<dbReference type="PANTHER" id="PTHR32502:SF8">
    <property type="entry name" value="N-ACETYLGALACTOSAMINE PERMEASE IIC COMPONENT 1"/>
    <property type="match status" value="1"/>
</dbReference>
<gene>
    <name evidence="10" type="ORF">FD15_GL000602</name>
</gene>
<comment type="subcellular location">
    <subcellularLocation>
        <location evidence="1">Cell membrane</location>
        <topology evidence="1">Multi-pass membrane protein</topology>
    </subcellularLocation>
</comment>
<dbReference type="Proteomes" id="UP000050961">
    <property type="component" value="Unassembled WGS sequence"/>
</dbReference>
<organism evidence="10 11">
    <name type="scientific">Liquorilactobacillus sucicola DSM 21376 = JCM 15457</name>
    <dbReference type="NCBI Taxonomy" id="1423806"/>
    <lineage>
        <taxon>Bacteria</taxon>
        <taxon>Bacillati</taxon>
        <taxon>Bacillota</taxon>
        <taxon>Bacilli</taxon>
        <taxon>Lactobacillales</taxon>
        <taxon>Lactobacillaceae</taxon>
        <taxon>Liquorilactobacillus</taxon>
    </lineage>
</organism>
<evidence type="ECO:0000256" key="2">
    <source>
        <dbReference type="ARBA" id="ARBA00022448"/>
    </source>
</evidence>
<evidence type="ECO:0000256" key="9">
    <source>
        <dbReference type="SAM" id="Phobius"/>
    </source>
</evidence>
<dbReference type="AlphaFoldDB" id="A0A023CY52"/>
<keyword evidence="7 9" id="KW-1133">Transmembrane helix</keyword>
<dbReference type="PROSITE" id="PS51106">
    <property type="entry name" value="PTS_EIIC_TYPE_4"/>
    <property type="match status" value="1"/>
</dbReference>
<keyword evidence="6 9" id="KW-0812">Transmembrane</keyword>
<feature type="transmembrane region" description="Helical" evidence="9">
    <location>
        <begin position="209"/>
        <end position="237"/>
    </location>
</feature>
<sequence>MTVTLVQGILIALFALIAGIDFWLEGFYIFRPMIVCTVTGFLLGDLRLGIVAGGLTELAFAGLTPVGGTQPPNPIMAGIMTVVIAHTTGHSPATAIGLSLPFSILMQYIILFFYSIFSVFTKKADEFVAKGELRKFGMLVLLPTVIVAFSYAIFSFLSVYGAQALMKSLVNSMPSWLSHGFTIAGGILPAVGFGLLLKSMLKAKYVPYLLLGFTAACFIKFGNLMPVAILGASLAWIEYGRKRRENDIDKKFKDVENHLENVGGEEDGI</sequence>
<evidence type="ECO:0000256" key="8">
    <source>
        <dbReference type="ARBA" id="ARBA00023136"/>
    </source>
</evidence>
<evidence type="ECO:0000313" key="10">
    <source>
        <dbReference type="EMBL" id="KRN07034.1"/>
    </source>
</evidence>